<keyword evidence="2" id="KW-0227">DNA damage</keyword>
<dbReference type="InterPro" id="IPR033316">
    <property type="entry name" value="RBBP8-like"/>
</dbReference>
<dbReference type="PANTHER" id="PTHR15107">
    <property type="entry name" value="RETINOBLASTOMA BINDING PROTEIN 8"/>
    <property type="match status" value="1"/>
</dbReference>
<keyword evidence="4" id="KW-0175">Coiled coil</keyword>
<dbReference type="GO" id="GO:0003684">
    <property type="term" value="F:damaged DNA binding"/>
    <property type="evidence" value="ECO:0007669"/>
    <property type="project" value="TreeGrafter"/>
</dbReference>
<dbReference type="InterPro" id="IPR013882">
    <property type="entry name" value="Ctp1_C"/>
</dbReference>
<dbReference type="AlphaFoldDB" id="A0A8H7ET54"/>
<feature type="domain" description="DNA endonuclease activator Ctp1 C-terminal" evidence="6">
    <location>
        <begin position="232"/>
        <end position="264"/>
    </location>
</feature>
<evidence type="ECO:0000256" key="3">
    <source>
        <dbReference type="ARBA" id="ARBA00023242"/>
    </source>
</evidence>
<evidence type="ECO:0000256" key="4">
    <source>
        <dbReference type="SAM" id="Coils"/>
    </source>
</evidence>
<evidence type="ECO:0000256" key="2">
    <source>
        <dbReference type="ARBA" id="ARBA00022763"/>
    </source>
</evidence>
<evidence type="ECO:0000256" key="5">
    <source>
        <dbReference type="SAM" id="MobiDB-lite"/>
    </source>
</evidence>
<feature type="domain" description="DNA endonuclease activator Ctp1 C-terminal" evidence="6">
    <location>
        <begin position="190"/>
        <end position="226"/>
    </location>
</feature>
<organism evidence="7 8">
    <name type="scientific">Apophysomyces ossiformis</name>
    <dbReference type="NCBI Taxonomy" id="679940"/>
    <lineage>
        <taxon>Eukaryota</taxon>
        <taxon>Fungi</taxon>
        <taxon>Fungi incertae sedis</taxon>
        <taxon>Mucoromycota</taxon>
        <taxon>Mucoromycotina</taxon>
        <taxon>Mucoromycetes</taxon>
        <taxon>Mucorales</taxon>
        <taxon>Mucorineae</taxon>
        <taxon>Mucoraceae</taxon>
        <taxon>Apophysomyces</taxon>
    </lineage>
</organism>
<dbReference type="EMBL" id="JABAYA010000016">
    <property type="protein sequence ID" value="KAF7730380.1"/>
    <property type="molecule type" value="Genomic_DNA"/>
</dbReference>
<dbReference type="PANTHER" id="PTHR15107:SF0">
    <property type="entry name" value="DNA ENDONUCLEASE ACTIVATOR CTP1 C-TERMINAL DOMAIN-CONTAINING PROTEIN"/>
    <property type="match status" value="1"/>
</dbReference>
<evidence type="ECO:0000313" key="7">
    <source>
        <dbReference type="EMBL" id="KAF7730380.1"/>
    </source>
</evidence>
<accession>A0A8H7ET54</accession>
<dbReference type="GO" id="GO:0010792">
    <property type="term" value="P:DNA double-strand break processing involved in repair via single-strand annealing"/>
    <property type="evidence" value="ECO:0007669"/>
    <property type="project" value="TreeGrafter"/>
</dbReference>
<name>A0A8H7ET54_9FUNG</name>
<feature type="region of interest" description="Disordered" evidence="5">
    <location>
        <begin position="239"/>
        <end position="269"/>
    </location>
</feature>
<proteinExistence type="predicted"/>
<feature type="region of interest" description="Disordered" evidence="5">
    <location>
        <begin position="68"/>
        <end position="125"/>
    </location>
</feature>
<dbReference type="GO" id="GO:0005634">
    <property type="term" value="C:nucleus"/>
    <property type="evidence" value="ECO:0007669"/>
    <property type="project" value="UniProtKB-SubCell"/>
</dbReference>
<protein>
    <submittedName>
        <fullName evidence="7">SURP and G-patch domain-containing protein 2</fullName>
    </submittedName>
</protein>
<dbReference type="OrthoDB" id="5801062at2759"/>
<evidence type="ECO:0000313" key="8">
    <source>
        <dbReference type="Proteomes" id="UP000605846"/>
    </source>
</evidence>
<dbReference type="Pfam" id="PF08573">
    <property type="entry name" value="SAE2"/>
    <property type="match status" value="2"/>
</dbReference>
<feature type="compositionally biased region" description="Basic residues" evidence="5">
    <location>
        <begin position="239"/>
        <end position="248"/>
    </location>
</feature>
<gene>
    <name evidence="7" type="primary">SUGP2</name>
    <name evidence="7" type="ORF">EC973_002186</name>
</gene>
<sequence length="269" mass="31281">MTRSAKPMEVQLAQLKDRLHQERLTTKLQRQQLHDYEQQIQTYKQTIERLRELISTQLGQESLYEFDQGDTEDDWNSSQSVTSTPVQQSLPSLRRCPSTPSRPDITRSIRSKPYGNGYPSPTIPSCLDRQQSLESFTEIARRKKLSHAELKEILGDKVSYEWEDTEHNMDEDEEPLRPMKKPNVTSESPFVDVVRNKHERSKLTGSTCTCCAPFYQATGTLHGPEGNKSFTAEDRMQLHSRHRERYKRPTTPPGFWQLDFPSSMENYKE</sequence>
<comment type="caution">
    <text evidence="7">The sequence shown here is derived from an EMBL/GenBank/DDBJ whole genome shotgun (WGS) entry which is preliminary data.</text>
</comment>
<dbReference type="Proteomes" id="UP000605846">
    <property type="component" value="Unassembled WGS sequence"/>
</dbReference>
<reference evidence="7" key="1">
    <citation type="submission" date="2020-01" db="EMBL/GenBank/DDBJ databases">
        <title>Genome Sequencing of Three Apophysomyces-Like Fungal Strains Confirms a Novel Fungal Genus in the Mucoromycota with divergent Burkholderia-like Endosymbiotic Bacteria.</title>
        <authorList>
            <person name="Stajich J.E."/>
            <person name="Macias A.M."/>
            <person name="Carter-House D."/>
            <person name="Lovett B."/>
            <person name="Kasson L.R."/>
            <person name="Berry K."/>
            <person name="Grigoriev I."/>
            <person name="Chang Y."/>
            <person name="Spatafora J."/>
            <person name="Kasson M.T."/>
        </authorList>
    </citation>
    <scope>NUCLEOTIDE SEQUENCE</scope>
    <source>
        <strain evidence="7">NRRL A-21654</strain>
    </source>
</reference>
<keyword evidence="3" id="KW-0539">Nucleus</keyword>
<evidence type="ECO:0000259" key="6">
    <source>
        <dbReference type="Pfam" id="PF08573"/>
    </source>
</evidence>
<comment type="subcellular location">
    <subcellularLocation>
        <location evidence="1">Nucleus</location>
    </subcellularLocation>
</comment>
<feature type="compositionally biased region" description="Low complexity" evidence="5">
    <location>
        <begin position="77"/>
        <end position="89"/>
    </location>
</feature>
<evidence type="ECO:0000256" key="1">
    <source>
        <dbReference type="ARBA" id="ARBA00004123"/>
    </source>
</evidence>
<keyword evidence="8" id="KW-1185">Reference proteome</keyword>
<feature type="coiled-coil region" evidence="4">
    <location>
        <begin position="26"/>
        <end position="53"/>
    </location>
</feature>